<evidence type="ECO:0000313" key="2">
    <source>
        <dbReference type="Proteomes" id="UP000184465"/>
    </source>
</evidence>
<dbReference type="STRING" id="1121301.SAMN02745912_01938"/>
<dbReference type="Proteomes" id="UP000184465">
    <property type="component" value="Unassembled WGS sequence"/>
</dbReference>
<accession>A0A1M6NYR6</accession>
<organism evidence="1 2">
    <name type="scientific">Paramaledivibacter caminithermalis (strain DSM 15212 / CIP 107654 / DViRD3)</name>
    <name type="common">Clostridium caminithermale</name>
    <dbReference type="NCBI Taxonomy" id="1121301"/>
    <lineage>
        <taxon>Bacteria</taxon>
        <taxon>Bacillati</taxon>
        <taxon>Bacillota</taxon>
        <taxon>Clostridia</taxon>
        <taxon>Peptostreptococcales</taxon>
        <taxon>Caminicellaceae</taxon>
        <taxon>Paramaledivibacter</taxon>
    </lineage>
</organism>
<name>A0A1M6NYR6_PARC5</name>
<dbReference type="InterPro" id="IPR023430">
    <property type="entry name" value="Pept_HybD-like_dom_sf"/>
</dbReference>
<dbReference type="EMBL" id="FRAG01000020">
    <property type="protein sequence ID" value="SHK00833.1"/>
    <property type="molecule type" value="Genomic_DNA"/>
</dbReference>
<protein>
    <submittedName>
        <fullName evidence="1">Putative sporulation protein YyaC</fullName>
    </submittedName>
</protein>
<dbReference type="Pfam" id="PF06866">
    <property type="entry name" value="DUF1256"/>
    <property type="match status" value="1"/>
</dbReference>
<keyword evidence="2" id="KW-1185">Reference proteome</keyword>
<gene>
    <name evidence="1" type="ORF">SAMN02745912_01938</name>
</gene>
<sequence>MNVTSNNSNSTININSPLATSYFSNMFLSHLKNSYTNEHDEIIILCIGTDRSTGDSLGPLTGYKMQKVLSRFKNVYVYGTLNDPVHAKNLEENIKKIYSSHKKPFIIAIDACLGKVDRVGYLTVSHGPIKPGAGVKKNLPLVGDMHITGIVNLGGFMEYIVLQNTRLSLVMNMAETISSAIYLGLWKFIREIDAKKEQFNLS</sequence>
<evidence type="ECO:0000313" key="1">
    <source>
        <dbReference type="EMBL" id="SHK00833.1"/>
    </source>
</evidence>
<reference evidence="1 2" key="1">
    <citation type="submission" date="2016-11" db="EMBL/GenBank/DDBJ databases">
        <authorList>
            <person name="Jaros S."/>
            <person name="Januszkiewicz K."/>
            <person name="Wedrychowicz H."/>
        </authorList>
    </citation>
    <scope>NUCLEOTIDE SEQUENCE [LARGE SCALE GENOMIC DNA]</scope>
    <source>
        <strain evidence="1 2">DSM 15212</strain>
    </source>
</reference>
<proteinExistence type="predicted"/>
<dbReference type="SUPFAM" id="SSF53163">
    <property type="entry name" value="HybD-like"/>
    <property type="match status" value="1"/>
</dbReference>
<dbReference type="AlphaFoldDB" id="A0A1M6NYR6"/>
<dbReference type="InterPro" id="IPR009665">
    <property type="entry name" value="YyaC"/>
</dbReference>
<dbReference type="NCBIfam" id="TIGR02841">
    <property type="entry name" value="spore_YyaC"/>
    <property type="match status" value="1"/>
</dbReference>